<dbReference type="CTD" id="567961"/>
<dbReference type="OrthoDB" id="8835233at2759"/>
<evidence type="ECO:0000256" key="1">
    <source>
        <dbReference type="ARBA" id="ARBA00004609"/>
    </source>
</evidence>
<dbReference type="GeneID" id="114866218"/>
<accession>A0A6P7P0V5</accession>
<dbReference type="SUPFAM" id="SSF57302">
    <property type="entry name" value="Snake toxin-like"/>
    <property type="match status" value="1"/>
</dbReference>
<dbReference type="PANTHER" id="PTHR47613:SF1">
    <property type="entry name" value="SPERM ACROSOME MEMBRANE-ASSOCIATED PROTEIN 4"/>
    <property type="match status" value="1"/>
</dbReference>
<evidence type="ECO:0000256" key="3">
    <source>
        <dbReference type="ARBA" id="ARBA00022622"/>
    </source>
</evidence>
<dbReference type="GO" id="GO:0005886">
    <property type="term" value="C:plasma membrane"/>
    <property type="evidence" value="ECO:0007669"/>
    <property type="project" value="UniProtKB-SubCell"/>
</dbReference>
<keyword evidence="3" id="KW-0336">GPI-anchor</keyword>
<keyword evidence="2" id="KW-1003">Cell membrane</keyword>
<dbReference type="InterPro" id="IPR046354">
    <property type="entry name" value="SPACA4/Bouncer"/>
</dbReference>
<dbReference type="CDD" id="cd00117">
    <property type="entry name" value="TFP"/>
    <property type="match status" value="1"/>
</dbReference>
<dbReference type="GO" id="GO:0035036">
    <property type="term" value="P:sperm-egg recognition"/>
    <property type="evidence" value="ECO:0007669"/>
    <property type="project" value="TreeGrafter"/>
</dbReference>
<dbReference type="Pfam" id="PF00021">
    <property type="entry name" value="UPAR_LY6"/>
    <property type="match status" value="1"/>
</dbReference>
<dbReference type="AlphaFoldDB" id="A0A6P7P0V5"/>
<organism evidence="12 13">
    <name type="scientific">Betta splendens</name>
    <name type="common">Siamese fighting fish</name>
    <dbReference type="NCBI Taxonomy" id="158456"/>
    <lineage>
        <taxon>Eukaryota</taxon>
        <taxon>Metazoa</taxon>
        <taxon>Chordata</taxon>
        <taxon>Craniata</taxon>
        <taxon>Vertebrata</taxon>
        <taxon>Euteleostomi</taxon>
        <taxon>Actinopterygii</taxon>
        <taxon>Neopterygii</taxon>
        <taxon>Teleostei</taxon>
        <taxon>Neoteleostei</taxon>
        <taxon>Acanthomorphata</taxon>
        <taxon>Anabantaria</taxon>
        <taxon>Anabantiformes</taxon>
        <taxon>Anabantoidei</taxon>
        <taxon>Osphronemidae</taxon>
        <taxon>Betta</taxon>
    </lineage>
</organism>
<sequence>MTGLLWSCAAVVALFITVESLTCYTCDVEVFDSCFKKTEVNCSDPHDICFKGVAKIHGDLSSIHARGCIQPSDCRNDTVPILNVNYTITRHCCSTDLCNGAASTQLPLATALCGALVAVWSQWGL</sequence>
<feature type="domain" description="UPAR/Ly6" evidence="11">
    <location>
        <begin position="20"/>
        <end position="100"/>
    </location>
</feature>
<reference evidence="13" key="1">
    <citation type="submission" date="2025-08" db="UniProtKB">
        <authorList>
            <consortium name="RefSeq"/>
        </authorList>
    </citation>
    <scope>IDENTIFICATION</scope>
</reference>
<dbReference type="Gene3D" id="2.10.60.10">
    <property type="entry name" value="CD59"/>
    <property type="match status" value="1"/>
</dbReference>
<dbReference type="InParanoid" id="A0A6P7P0V5"/>
<evidence type="ECO:0000256" key="7">
    <source>
        <dbReference type="ARBA" id="ARBA00023180"/>
    </source>
</evidence>
<evidence type="ECO:0000256" key="8">
    <source>
        <dbReference type="ARBA" id="ARBA00023288"/>
    </source>
</evidence>
<name>A0A6P7P0V5_BETSP</name>
<evidence type="ECO:0000256" key="2">
    <source>
        <dbReference type="ARBA" id="ARBA00022475"/>
    </source>
</evidence>
<evidence type="ECO:0000256" key="10">
    <source>
        <dbReference type="SAM" id="SignalP"/>
    </source>
</evidence>
<proteinExistence type="inferred from homology"/>
<dbReference type="GO" id="GO:0098552">
    <property type="term" value="C:side of membrane"/>
    <property type="evidence" value="ECO:0007669"/>
    <property type="project" value="UniProtKB-KW"/>
</dbReference>
<dbReference type="PANTHER" id="PTHR47613">
    <property type="entry name" value="SPERM ACROSOME MEMBRANE-ASSOCIATED PROTEIN 4"/>
    <property type="match status" value="1"/>
</dbReference>
<dbReference type="RefSeq" id="XP_029023770.1">
    <property type="nucleotide sequence ID" value="XM_029167937.3"/>
</dbReference>
<evidence type="ECO:0000256" key="5">
    <source>
        <dbReference type="ARBA" id="ARBA00023136"/>
    </source>
</evidence>
<keyword evidence="6" id="KW-1015">Disulfide bond</keyword>
<dbReference type="KEGG" id="bspl:114866218"/>
<keyword evidence="12" id="KW-1185">Reference proteome</keyword>
<comment type="subcellular location">
    <subcellularLocation>
        <location evidence="1">Cell membrane</location>
        <topology evidence="1">Lipid-anchor</topology>
        <topology evidence="1">GPI-anchor</topology>
    </subcellularLocation>
</comment>
<dbReference type="InterPro" id="IPR045860">
    <property type="entry name" value="Snake_toxin-like_sf"/>
</dbReference>
<evidence type="ECO:0000313" key="12">
    <source>
        <dbReference type="Proteomes" id="UP000515150"/>
    </source>
</evidence>
<keyword evidence="7" id="KW-0325">Glycoprotein</keyword>
<protein>
    <submittedName>
        <fullName evidence="13">Sperm acrosome membrane-associated protein 4</fullName>
    </submittedName>
</protein>
<keyword evidence="4 10" id="KW-0732">Signal</keyword>
<evidence type="ECO:0000313" key="13">
    <source>
        <dbReference type="RefSeq" id="XP_029023770.1"/>
    </source>
</evidence>
<feature type="signal peptide" evidence="10">
    <location>
        <begin position="1"/>
        <end position="20"/>
    </location>
</feature>
<evidence type="ECO:0000259" key="11">
    <source>
        <dbReference type="Pfam" id="PF00021"/>
    </source>
</evidence>
<feature type="chain" id="PRO_5028036350" evidence="10">
    <location>
        <begin position="21"/>
        <end position="125"/>
    </location>
</feature>
<evidence type="ECO:0000256" key="9">
    <source>
        <dbReference type="ARBA" id="ARBA00029446"/>
    </source>
</evidence>
<gene>
    <name evidence="13" type="primary">lye</name>
</gene>
<evidence type="ECO:0000256" key="6">
    <source>
        <dbReference type="ARBA" id="ARBA00023157"/>
    </source>
</evidence>
<keyword evidence="8" id="KW-0449">Lipoprotein</keyword>
<keyword evidence="5" id="KW-0472">Membrane</keyword>
<dbReference type="Proteomes" id="UP000515150">
    <property type="component" value="Chromosome 11"/>
</dbReference>
<comment type="similarity">
    <text evidence="9">Belongs to the SPACA4/bouncer family.</text>
</comment>
<evidence type="ECO:0000256" key="4">
    <source>
        <dbReference type="ARBA" id="ARBA00022729"/>
    </source>
</evidence>
<dbReference type="InterPro" id="IPR016054">
    <property type="entry name" value="LY6_UPA_recep-like"/>
</dbReference>